<dbReference type="Proteomes" id="UP001362999">
    <property type="component" value="Unassembled WGS sequence"/>
</dbReference>
<keyword evidence="3" id="KW-1185">Reference proteome</keyword>
<gene>
    <name evidence="2" type="ORF">R3P38DRAFT_415320</name>
</gene>
<feature type="region of interest" description="Disordered" evidence="1">
    <location>
        <begin position="127"/>
        <end position="147"/>
    </location>
</feature>
<evidence type="ECO:0000313" key="2">
    <source>
        <dbReference type="EMBL" id="KAK6981509.1"/>
    </source>
</evidence>
<protein>
    <submittedName>
        <fullName evidence="2">t-SNARE coiled-coil-like proteiny domain-containing protein</fullName>
    </submittedName>
</protein>
<comment type="caution">
    <text evidence="2">The sequence shown here is derived from an EMBL/GenBank/DDBJ whole genome shotgun (WGS) entry which is preliminary data.</text>
</comment>
<reference evidence="2 3" key="1">
    <citation type="journal article" date="2024" name="J Genomics">
        <title>Draft genome sequencing and assembly of Favolaschia claudopus CIRM-BRFM 2984 isolated from oak limbs.</title>
        <authorList>
            <person name="Navarro D."/>
            <person name="Drula E."/>
            <person name="Chaduli D."/>
            <person name="Cazenave R."/>
            <person name="Ahrendt S."/>
            <person name="Wang J."/>
            <person name="Lipzen A."/>
            <person name="Daum C."/>
            <person name="Barry K."/>
            <person name="Grigoriev I.V."/>
            <person name="Favel A."/>
            <person name="Rosso M.N."/>
            <person name="Martin F."/>
        </authorList>
    </citation>
    <scope>NUCLEOTIDE SEQUENCE [LARGE SCALE GENOMIC DNA]</scope>
    <source>
        <strain evidence="2 3">CIRM-BRFM 2984</strain>
    </source>
</reference>
<dbReference type="AlphaFoldDB" id="A0AAV9ZHA0"/>
<accession>A0AAV9ZHA0</accession>
<proteinExistence type="predicted"/>
<dbReference type="Gene3D" id="3.80.10.10">
    <property type="entry name" value="Ribonuclease Inhibitor"/>
    <property type="match status" value="1"/>
</dbReference>
<sequence length="454" mass="50819">MSSPTTSTPSPPPEIWRLIFRFATTSQAAYAIDYLPFQPVQEFQETNSSLEEEALRLQTCLALVLVSRSFRDVAVEFLYEDVKIYHARGLASFMSGLSSSAAAASRAEGSSSYGSYVRRLEVPHRRSTFSSTNPHHQHHSPFPTHPIPCDPSAPSLSDILLLCPRLQILVRPCLRLDAESIAFWASLVRTPVVASLTHLMRLEWHESELDSRFYGFNNTLRLRELVSQAPNLRYLFLSSDRQNSLADLCLPSSLRTLRINRSNFHSTPPSSSASRKPLLKSRCHAPHPGAIPNFRNLVLHTTLPASLLSFVSAVGQHLRVLELAFAPQMIFSSNQMQRLLASCPVLEELVYALGAPEISSLPLDAPSSVKRVRLKINPDEWNPCKPVLRTQLGLLEGPSFPELREVILHDSSRWLMRREVGREAVGRMLKRGWVVRYEHDEGGANVALPVPVPT</sequence>
<dbReference type="EMBL" id="JAWWNJ010000149">
    <property type="protein sequence ID" value="KAK6981509.1"/>
    <property type="molecule type" value="Genomic_DNA"/>
</dbReference>
<dbReference type="SUPFAM" id="SSF52075">
    <property type="entry name" value="Outer arm dynein light chain 1"/>
    <property type="match status" value="1"/>
</dbReference>
<evidence type="ECO:0000313" key="3">
    <source>
        <dbReference type="Proteomes" id="UP001362999"/>
    </source>
</evidence>
<organism evidence="2 3">
    <name type="scientific">Favolaschia claudopus</name>
    <dbReference type="NCBI Taxonomy" id="2862362"/>
    <lineage>
        <taxon>Eukaryota</taxon>
        <taxon>Fungi</taxon>
        <taxon>Dikarya</taxon>
        <taxon>Basidiomycota</taxon>
        <taxon>Agaricomycotina</taxon>
        <taxon>Agaricomycetes</taxon>
        <taxon>Agaricomycetidae</taxon>
        <taxon>Agaricales</taxon>
        <taxon>Marasmiineae</taxon>
        <taxon>Mycenaceae</taxon>
        <taxon>Favolaschia</taxon>
    </lineage>
</organism>
<dbReference type="InterPro" id="IPR032675">
    <property type="entry name" value="LRR_dom_sf"/>
</dbReference>
<evidence type="ECO:0000256" key="1">
    <source>
        <dbReference type="SAM" id="MobiDB-lite"/>
    </source>
</evidence>
<name>A0AAV9ZHA0_9AGAR</name>